<dbReference type="PANTHER" id="PTHR47926">
    <property type="entry name" value="PENTATRICOPEPTIDE REPEAT-CONTAINING PROTEIN"/>
    <property type="match status" value="1"/>
</dbReference>
<feature type="repeat" description="PPR" evidence="3">
    <location>
        <begin position="131"/>
        <end position="165"/>
    </location>
</feature>
<dbReference type="PROSITE" id="PS51375">
    <property type="entry name" value="PPR"/>
    <property type="match status" value="4"/>
</dbReference>
<dbReference type="InterPro" id="IPR011990">
    <property type="entry name" value="TPR-like_helical_dom_sf"/>
</dbReference>
<evidence type="ECO:0000259" key="4">
    <source>
        <dbReference type="Pfam" id="PF14432"/>
    </source>
</evidence>
<dbReference type="Pfam" id="PF20430">
    <property type="entry name" value="Eplus_motif"/>
    <property type="match status" value="1"/>
</dbReference>
<comment type="caution">
    <text evidence="5">The sequence shown here is derived from an EMBL/GenBank/DDBJ whole genome shotgun (WGS) entry which is preliminary data.</text>
</comment>
<feature type="repeat" description="PPR" evidence="3">
    <location>
        <begin position="232"/>
        <end position="266"/>
    </location>
</feature>
<dbReference type="InterPro" id="IPR032867">
    <property type="entry name" value="DYW_dom"/>
</dbReference>
<evidence type="ECO:0000256" key="2">
    <source>
        <dbReference type="ARBA" id="ARBA00022737"/>
    </source>
</evidence>
<dbReference type="InterPro" id="IPR046960">
    <property type="entry name" value="PPR_At4g14850-like_plant"/>
</dbReference>
<evidence type="ECO:0000313" key="5">
    <source>
        <dbReference type="EMBL" id="KAK9009287.1"/>
    </source>
</evidence>
<feature type="repeat" description="PPR" evidence="3">
    <location>
        <begin position="369"/>
        <end position="404"/>
    </location>
</feature>
<protein>
    <recommendedName>
        <fullName evidence="4">DYW domain-containing protein</fullName>
    </recommendedName>
</protein>
<keyword evidence="6" id="KW-1185">Reference proteome</keyword>
<comment type="similarity">
    <text evidence="1">Belongs to the PPR family. PCMP-H subfamily.</text>
</comment>
<dbReference type="Proteomes" id="UP001396334">
    <property type="component" value="Unassembled WGS sequence"/>
</dbReference>
<feature type="repeat" description="PPR" evidence="3">
    <location>
        <begin position="334"/>
        <end position="368"/>
    </location>
</feature>
<keyword evidence="2" id="KW-0677">Repeat</keyword>
<dbReference type="InterPro" id="IPR046848">
    <property type="entry name" value="E_motif"/>
</dbReference>
<dbReference type="PANTHER" id="PTHR47926:SF469">
    <property type="entry name" value="DYW DOMAIN-CONTAINING PROTEIN"/>
    <property type="match status" value="1"/>
</dbReference>
<dbReference type="InterPro" id="IPR002885">
    <property type="entry name" value="PPR_rpt"/>
</dbReference>
<evidence type="ECO:0000313" key="6">
    <source>
        <dbReference type="Proteomes" id="UP001396334"/>
    </source>
</evidence>
<dbReference type="Pfam" id="PF01535">
    <property type="entry name" value="PPR"/>
    <property type="match status" value="1"/>
</dbReference>
<gene>
    <name evidence="5" type="ORF">V6N11_035829</name>
</gene>
<dbReference type="NCBIfam" id="TIGR00756">
    <property type="entry name" value="PPR"/>
    <property type="match status" value="4"/>
</dbReference>
<name>A0ABR2R8P3_9ROSI</name>
<evidence type="ECO:0000256" key="3">
    <source>
        <dbReference type="PROSITE-ProRule" id="PRU00708"/>
    </source>
</evidence>
<dbReference type="Pfam" id="PF14432">
    <property type="entry name" value="DYW_deaminase"/>
    <property type="match status" value="1"/>
</dbReference>
<organism evidence="5 6">
    <name type="scientific">Hibiscus sabdariffa</name>
    <name type="common">roselle</name>
    <dbReference type="NCBI Taxonomy" id="183260"/>
    <lineage>
        <taxon>Eukaryota</taxon>
        <taxon>Viridiplantae</taxon>
        <taxon>Streptophyta</taxon>
        <taxon>Embryophyta</taxon>
        <taxon>Tracheophyta</taxon>
        <taxon>Spermatophyta</taxon>
        <taxon>Magnoliopsida</taxon>
        <taxon>eudicotyledons</taxon>
        <taxon>Gunneridae</taxon>
        <taxon>Pentapetalae</taxon>
        <taxon>rosids</taxon>
        <taxon>malvids</taxon>
        <taxon>Malvales</taxon>
        <taxon>Malvaceae</taxon>
        <taxon>Malvoideae</taxon>
        <taxon>Hibiscus</taxon>
    </lineage>
</organism>
<dbReference type="EMBL" id="JBBPBN010000024">
    <property type="protein sequence ID" value="KAK9009287.1"/>
    <property type="molecule type" value="Genomic_DNA"/>
</dbReference>
<dbReference type="Pfam" id="PF13041">
    <property type="entry name" value="PPR_2"/>
    <property type="match status" value="3"/>
</dbReference>
<reference evidence="5 6" key="1">
    <citation type="journal article" date="2024" name="G3 (Bethesda)">
        <title>Genome assembly of Hibiscus sabdariffa L. provides insights into metabolisms of medicinal natural products.</title>
        <authorList>
            <person name="Kim T."/>
        </authorList>
    </citation>
    <scope>NUCLEOTIDE SEQUENCE [LARGE SCALE GENOMIC DNA]</scope>
    <source>
        <strain evidence="5">TK-2024</strain>
        <tissue evidence="5">Old leaves</tissue>
    </source>
</reference>
<feature type="domain" description="DYW" evidence="4">
    <location>
        <begin position="549"/>
        <end position="618"/>
    </location>
</feature>
<dbReference type="Pfam" id="PF20431">
    <property type="entry name" value="E_motif"/>
    <property type="match status" value="1"/>
</dbReference>
<proteinExistence type="inferred from homology"/>
<accession>A0ABR2R8P3</accession>
<dbReference type="InterPro" id="IPR046849">
    <property type="entry name" value="E2_motif"/>
</dbReference>
<evidence type="ECO:0000256" key="1">
    <source>
        <dbReference type="ARBA" id="ARBA00006643"/>
    </source>
</evidence>
<sequence length="735" mass="82299">MTRISASINRKQHIVSSLKLSISPFTSTSTSTTTPIHRHFSPETSQETCQNNNQQPKLIFKPTPDQQQSLVSLIKSATLKPHLLQIQAHLTRSFLLQNPKFSLLFLSALCSSASRDLRYSRLFFSQIKYPAASHYNTLIRAYSSGNSPKEAFFLFKEMRQQGLKPDPISFSFVVKSCIKFRSVFCGLQVHGRILRDGFRSDCLLLTTLMNFYSSFAGRDEACKVFDEMPQKDTVAWNVLISCYLRNGRTRDVLMLFDSMKNENFCEPDDVTCLLVTQACANLGALEFGEKIHCYINERGYGSARNLCNSLIAMYSRCGSLDKAYDVFKGIGEKNVISWSAMISGLAMNGYGRDAILAFEEMQRMGIAPDEQTFTGVLSACSHCGLVDEGMEFLNRMNKEFGIKPNIHHYGCVVDLLGRAGLLDQAYQVIISMKVKPDATIWRTLLGACRIHGHFTLGERVIEHLIELKAQEAGDYVLLLNIYSSAGNWEKVKELRKFLKDKGIQTTPGCSSIEIKGVVHEFVVDDVSHPRKHEIYDKLDEINKQLKIAGYVAEVTSELHDLGAEEKADALSCHSEKLALAFGVLATPPGTTLRVTKNLRICVDCHRFARFLSGVYNRKPNITCPSYMESLLSNLDILIIVFSACSRLLLKASIVIWRVSLKLISASRIRLNPRCIAGMELNLVLVRSSYEYSLKALVTISWPGATYASSNIPSALFSSPESSSEEVLMRVLCRLC</sequence>
<dbReference type="Gene3D" id="1.25.40.10">
    <property type="entry name" value="Tetratricopeptide repeat domain"/>
    <property type="match status" value="4"/>
</dbReference>